<reference evidence="1" key="1">
    <citation type="submission" date="2023-11" db="EMBL/GenBank/DDBJ databases">
        <title>Gracilibacillus pellucida a moderately halophilic bacterium isolated from saline soil in Xinjiang province.</title>
        <authorList>
            <person name="Zhang Z."/>
            <person name="Tan F."/>
            <person name="Wang Y."/>
            <person name="Xia M."/>
        </authorList>
    </citation>
    <scope>NUCLEOTIDE SEQUENCE</scope>
    <source>
        <strain evidence="1">S3-1-1</strain>
    </source>
</reference>
<keyword evidence="2" id="KW-1185">Reference proteome</keyword>
<gene>
    <name evidence="1" type="ORF">SH601_08950</name>
</gene>
<sequence>MTYIKTINFYTNLLTQTIKQDFLDERLDEQALDIHKMVALDYLLQGEPDETTLVQTTMLVQLALNTHDKIGFPFSDKKIKKQQLTVLAGDYYSGIYYFLLAKHNNLPFIRVLADGINEMTQRKMDLYYTKYETLNEFLDEFKDIEGKLIEKAGDYAKKSNQLPYVLTWILIKRLEFELVQAYHHEDTFLRKVIMENVETIQNEQEFIQQVQESVVLFKLELDNYTTENNENTLLPKDLDVFQYQTLKEKWNIALEEGLS</sequence>
<comment type="caution">
    <text evidence="1">The sequence shown here is derived from an EMBL/GenBank/DDBJ whole genome shotgun (WGS) entry which is preliminary data.</text>
</comment>
<proteinExistence type="predicted"/>
<accession>A0ACC6M563</accession>
<organism evidence="1 2">
    <name type="scientific">Gracilibacillus pellucidus</name>
    <dbReference type="NCBI Taxonomy" id="3095368"/>
    <lineage>
        <taxon>Bacteria</taxon>
        <taxon>Bacillati</taxon>
        <taxon>Bacillota</taxon>
        <taxon>Bacilli</taxon>
        <taxon>Bacillales</taxon>
        <taxon>Bacillaceae</taxon>
        <taxon>Gracilibacillus</taxon>
    </lineage>
</organism>
<protein>
    <submittedName>
        <fullName evidence="1">Heptaprenyl diphosphate synthase component 1</fullName>
    </submittedName>
</protein>
<dbReference type="EMBL" id="JAWZSR010000004">
    <property type="protein sequence ID" value="MDX8046116.1"/>
    <property type="molecule type" value="Genomic_DNA"/>
</dbReference>
<dbReference type="Proteomes" id="UP001277972">
    <property type="component" value="Unassembled WGS sequence"/>
</dbReference>
<name>A0ACC6M563_9BACI</name>
<evidence type="ECO:0000313" key="1">
    <source>
        <dbReference type="EMBL" id="MDX8046116.1"/>
    </source>
</evidence>
<evidence type="ECO:0000313" key="2">
    <source>
        <dbReference type="Proteomes" id="UP001277972"/>
    </source>
</evidence>